<dbReference type="EMBL" id="UIHC01000138">
    <property type="protein sequence ID" value="SUZ34095.1"/>
    <property type="molecule type" value="Genomic_DNA"/>
</dbReference>
<dbReference type="Proteomes" id="UP000272908">
    <property type="component" value="Unassembled WGS sequence"/>
</dbReference>
<dbReference type="PANTHER" id="PTHR31118:SF32">
    <property type="entry name" value="KYNURENINE FORMAMIDASE"/>
    <property type="match status" value="1"/>
</dbReference>
<accession>A0A3B0MDY0</accession>
<dbReference type="OrthoDB" id="9777007at2"/>
<evidence type="ECO:0000313" key="1">
    <source>
        <dbReference type="EMBL" id="SUZ34095.1"/>
    </source>
</evidence>
<dbReference type="GO" id="GO:0004061">
    <property type="term" value="F:arylformamidase activity"/>
    <property type="evidence" value="ECO:0007669"/>
    <property type="project" value="UniProtKB-EC"/>
</dbReference>
<organism evidence="1 2">
    <name type="scientific">Roseinatronobacter ekhonensis</name>
    <dbReference type="NCBI Taxonomy" id="254356"/>
    <lineage>
        <taxon>Bacteria</taxon>
        <taxon>Pseudomonadati</taxon>
        <taxon>Pseudomonadota</taxon>
        <taxon>Alphaproteobacteria</taxon>
        <taxon>Rhodobacterales</taxon>
        <taxon>Paracoccaceae</taxon>
        <taxon>Roseinatronobacter</taxon>
    </lineage>
</organism>
<dbReference type="RefSeq" id="WP_121097662.1">
    <property type="nucleotide sequence ID" value="NZ_UIHC01000138.1"/>
</dbReference>
<dbReference type="Pfam" id="PF04199">
    <property type="entry name" value="Cyclase"/>
    <property type="match status" value="1"/>
</dbReference>
<dbReference type="Gene3D" id="3.50.30.50">
    <property type="entry name" value="Putative cyclase"/>
    <property type="match status" value="1"/>
</dbReference>
<dbReference type="InterPro" id="IPR037175">
    <property type="entry name" value="KFase_sf"/>
</dbReference>
<keyword evidence="2" id="KW-1185">Reference proteome</keyword>
<dbReference type="PANTHER" id="PTHR31118">
    <property type="entry name" value="CYCLASE-LIKE PROTEIN 2"/>
    <property type="match status" value="1"/>
</dbReference>
<protein>
    <submittedName>
        <fullName evidence="1">Kynurenine formamidase</fullName>
        <ecNumber evidence="1">3.5.1.9</ecNumber>
    </submittedName>
</protein>
<evidence type="ECO:0000313" key="2">
    <source>
        <dbReference type="Proteomes" id="UP000272908"/>
    </source>
</evidence>
<sequence>MGQRFVDLSMPVHQNMKLFPRIAEPKLVMKESWEEFAIGIGAGEYGEDHLTAHFSVTLSDHAGTHIDSLKHMGDENTPGPEGIPLEYCFGDGVVLDFRHLEFGSAITLDDLKGALAKINYTLKPRDIVLIQTGASEYNDEDRYLTDHVGMSAEATKYLIENDCRVTGIDAPTYDPPVWAMFETKKFWLAHKVMQTDPYWHIENLTNLKELPSHGFKLSVFPIKWVGTTGAPVRAVAILDD</sequence>
<reference evidence="2" key="1">
    <citation type="submission" date="2018-08" db="EMBL/GenBank/DDBJ databases">
        <authorList>
            <person name="Rodrigo-Torres L."/>
            <person name="Arahal R. D."/>
            <person name="Lucena T."/>
        </authorList>
    </citation>
    <scope>NUCLEOTIDE SEQUENCE [LARGE SCALE GENOMIC DNA]</scope>
    <source>
        <strain evidence="2">CECT 7235</strain>
    </source>
</reference>
<dbReference type="AlphaFoldDB" id="A0A3B0MDY0"/>
<proteinExistence type="predicted"/>
<name>A0A3B0MDY0_9RHOB</name>
<dbReference type="GO" id="GO:0019441">
    <property type="term" value="P:L-tryptophan catabolic process to kynurenine"/>
    <property type="evidence" value="ECO:0007669"/>
    <property type="project" value="InterPro"/>
</dbReference>
<dbReference type="EC" id="3.5.1.9" evidence="1"/>
<gene>
    <name evidence="1" type="primary">kynB</name>
    <name evidence="1" type="ORF">ROE7235_03877</name>
</gene>
<dbReference type="SUPFAM" id="SSF102198">
    <property type="entry name" value="Putative cyclase"/>
    <property type="match status" value="1"/>
</dbReference>
<dbReference type="InterPro" id="IPR007325">
    <property type="entry name" value="KFase/CYL"/>
</dbReference>
<keyword evidence="1" id="KW-0378">Hydrolase</keyword>